<organism evidence="1">
    <name type="scientific">marine metagenome</name>
    <dbReference type="NCBI Taxonomy" id="408172"/>
    <lineage>
        <taxon>unclassified sequences</taxon>
        <taxon>metagenomes</taxon>
        <taxon>ecological metagenomes</taxon>
    </lineage>
</organism>
<sequence>VAMNYSAWADWYDIFYSGADPAELNFYQGICKAIQGPILEIGVGTGRVSLPLAQAGMEIVGIDL</sequence>
<feature type="non-terminal residue" evidence="1">
    <location>
        <position position="1"/>
    </location>
</feature>
<name>A0A382XGV0_9ZZZZ</name>
<evidence type="ECO:0008006" key="2">
    <source>
        <dbReference type="Google" id="ProtNLM"/>
    </source>
</evidence>
<dbReference type="SUPFAM" id="SSF53335">
    <property type="entry name" value="S-adenosyl-L-methionine-dependent methyltransferases"/>
    <property type="match status" value="1"/>
</dbReference>
<feature type="non-terminal residue" evidence="1">
    <location>
        <position position="64"/>
    </location>
</feature>
<proteinExistence type="predicted"/>
<evidence type="ECO:0000313" key="1">
    <source>
        <dbReference type="EMBL" id="SVD69651.1"/>
    </source>
</evidence>
<protein>
    <recommendedName>
        <fullName evidence="2">Methyltransferase domain-containing protein</fullName>
    </recommendedName>
</protein>
<dbReference type="EMBL" id="UINC01167250">
    <property type="protein sequence ID" value="SVD69651.1"/>
    <property type="molecule type" value="Genomic_DNA"/>
</dbReference>
<dbReference type="InterPro" id="IPR029063">
    <property type="entry name" value="SAM-dependent_MTases_sf"/>
</dbReference>
<reference evidence="1" key="1">
    <citation type="submission" date="2018-05" db="EMBL/GenBank/DDBJ databases">
        <authorList>
            <person name="Lanie J.A."/>
            <person name="Ng W.-L."/>
            <person name="Kazmierczak K.M."/>
            <person name="Andrzejewski T.M."/>
            <person name="Davidsen T.M."/>
            <person name="Wayne K.J."/>
            <person name="Tettelin H."/>
            <person name="Glass J.I."/>
            <person name="Rusch D."/>
            <person name="Podicherti R."/>
            <person name="Tsui H.-C.T."/>
            <person name="Winkler M.E."/>
        </authorList>
    </citation>
    <scope>NUCLEOTIDE SEQUENCE</scope>
</reference>
<dbReference type="Gene3D" id="3.40.50.150">
    <property type="entry name" value="Vaccinia Virus protein VP39"/>
    <property type="match status" value="1"/>
</dbReference>
<accession>A0A382XGV0</accession>
<gene>
    <name evidence="1" type="ORF">METZ01_LOCUS422505</name>
</gene>
<dbReference type="AlphaFoldDB" id="A0A382XGV0"/>